<dbReference type="InterPro" id="IPR006182">
    <property type="entry name" value="FliF_N_dom"/>
</dbReference>
<sequence length="536" mass="58336">MSASVKMDPTAAMQRMREGVSYISSRAGKDFSGVVKKNPALVAVSVALLFSLLVVTGLWLTSGDDSDNWRPLYGRQELYDVAAVVEALDAGRLDYRLHPTSGQILVAADELNAARMHLATAGIKPAASAGMELLTSGGQLGRSQFVERKQYLKGLEGELERTIASLRPVRTARVHLAVPERTAFLREQVEPAASVYLDLYPGIRMEGRQVQGIINLLAGSFPDLKPERIHVLDQNSNPLTADENAPSQTDQQMQHRRTVEQQYVQRLTHLLEPVVGEGNLRVAVNADIDFSFEESSREGYDPENSVLRSESYSGNTAPQGAGGVPGAASNVENLDEGTGTGDENSDVNVSSIRNYEMGRTMSYQRQDAFRIARINASVILNSRINGAEADFTLSAVDDLVRNAVGIDLDRGDRITVRSLPFYDSGAAEDDPMSSMVMAVREGGSMMPLMIGLLILFLILVVVAVIYYSIRLHRQRNEQAALAAELALLDAGAGNEESEEDALSKVDATASDRVRDLAVSSPDQIATILERWIKEAD</sequence>
<feature type="domain" description="Flagellar M-ring C-terminal" evidence="16">
    <location>
        <begin position="271"/>
        <end position="421"/>
    </location>
</feature>
<dbReference type="EMBL" id="CP013251">
    <property type="protein sequence ID" value="AMO56359.1"/>
    <property type="molecule type" value="Genomic_DNA"/>
</dbReference>
<evidence type="ECO:0000256" key="5">
    <source>
        <dbReference type="ARBA" id="ARBA00017949"/>
    </source>
</evidence>
<evidence type="ECO:0000256" key="7">
    <source>
        <dbReference type="ARBA" id="ARBA00022692"/>
    </source>
</evidence>
<keyword evidence="9 14" id="KW-0472">Membrane</keyword>
<dbReference type="AlphaFoldDB" id="A0A142BC83"/>
<evidence type="ECO:0000259" key="16">
    <source>
        <dbReference type="Pfam" id="PF08345"/>
    </source>
</evidence>
<proteinExistence type="inferred from homology"/>
<evidence type="ECO:0000259" key="15">
    <source>
        <dbReference type="Pfam" id="PF01514"/>
    </source>
</evidence>
<evidence type="ECO:0000313" key="18">
    <source>
        <dbReference type="Proteomes" id="UP000071065"/>
    </source>
</evidence>
<evidence type="ECO:0000256" key="3">
    <source>
        <dbReference type="ARBA" id="ARBA00004651"/>
    </source>
</evidence>
<evidence type="ECO:0000313" key="17">
    <source>
        <dbReference type="EMBL" id="AMO56359.1"/>
    </source>
</evidence>
<feature type="compositionally biased region" description="Polar residues" evidence="13">
    <location>
        <begin position="237"/>
        <end position="252"/>
    </location>
</feature>
<dbReference type="Pfam" id="PF01514">
    <property type="entry name" value="YscJ_FliF"/>
    <property type="match status" value="1"/>
</dbReference>
<dbReference type="GO" id="GO:0003774">
    <property type="term" value="F:cytoskeletal motor activity"/>
    <property type="evidence" value="ECO:0007669"/>
    <property type="project" value="InterPro"/>
</dbReference>
<keyword evidence="17" id="KW-0969">Cilium</keyword>
<comment type="subunit">
    <text evidence="11">The basal body constitutes a major portion of the flagellar organelle and consists of four rings (L,P,S, and M) mounted on a central rod. The M ring is integral to the inner membrane of the cell and may be connected to the flagellar rod via the S ring. The S (supramembrane ring) lies just distal to the M ring. The L and P rings lie in the outer membrane and the periplasmic space, respectively.</text>
</comment>
<dbReference type="PIRSF" id="PIRSF004862">
    <property type="entry name" value="FliF"/>
    <property type="match status" value="1"/>
</dbReference>
<dbReference type="GO" id="GO:0005886">
    <property type="term" value="C:plasma membrane"/>
    <property type="evidence" value="ECO:0007669"/>
    <property type="project" value="UniProtKB-SubCell"/>
</dbReference>
<evidence type="ECO:0000256" key="10">
    <source>
        <dbReference type="ARBA" id="ARBA00023143"/>
    </source>
</evidence>
<dbReference type="STRING" id="570277.EZMO1_2259"/>
<keyword evidence="17" id="KW-0282">Flagellum</keyword>
<keyword evidence="6" id="KW-1003">Cell membrane</keyword>
<evidence type="ECO:0000256" key="11">
    <source>
        <dbReference type="ARBA" id="ARBA00025936"/>
    </source>
</evidence>
<dbReference type="OrthoDB" id="8554211at2"/>
<dbReference type="PANTHER" id="PTHR30046">
    <property type="entry name" value="FLAGELLAR M-RING PROTEIN"/>
    <property type="match status" value="1"/>
</dbReference>
<keyword evidence="10 12" id="KW-0975">Bacterial flagellum</keyword>
<evidence type="ECO:0000256" key="12">
    <source>
        <dbReference type="PIRNR" id="PIRNR004862"/>
    </source>
</evidence>
<dbReference type="RefSeq" id="WP_145912570.1">
    <property type="nucleotide sequence ID" value="NZ_CP013251.1"/>
</dbReference>
<keyword evidence="7 14" id="KW-0812">Transmembrane</keyword>
<dbReference type="Proteomes" id="UP000071065">
    <property type="component" value="Chromosome"/>
</dbReference>
<evidence type="ECO:0000256" key="13">
    <source>
        <dbReference type="SAM" id="MobiDB-lite"/>
    </source>
</evidence>
<dbReference type="GO" id="GO:0009431">
    <property type="term" value="C:bacterial-type flagellum basal body, MS ring"/>
    <property type="evidence" value="ECO:0007669"/>
    <property type="project" value="InterPro"/>
</dbReference>
<dbReference type="GO" id="GO:0071973">
    <property type="term" value="P:bacterial-type flagellum-dependent cell motility"/>
    <property type="evidence" value="ECO:0007669"/>
    <property type="project" value="InterPro"/>
</dbReference>
<name>A0A142BC83_9GAMM</name>
<dbReference type="InterPro" id="IPR000067">
    <property type="entry name" value="FlgMring_FliF"/>
</dbReference>
<protein>
    <recommendedName>
        <fullName evidence="5 12">Flagellar M-ring protein</fullName>
    </recommendedName>
</protein>
<dbReference type="InterPro" id="IPR045851">
    <property type="entry name" value="AMP-bd_C_sf"/>
</dbReference>
<feature type="region of interest" description="Disordered" evidence="13">
    <location>
        <begin position="294"/>
        <end position="348"/>
    </location>
</feature>
<dbReference type="InterPro" id="IPR013556">
    <property type="entry name" value="Flag_M-ring_C"/>
</dbReference>
<dbReference type="InterPro" id="IPR043427">
    <property type="entry name" value="YscJ/FliF"/>
</dbReference>
<keyword evidence="8 14" id="KW-1133">Transmembrane helix</keyword>
<reference evidence="17 18" key="1">
    <citation type="journal article" date="2016" name="Front. Microbiol.">
        <title>Genomic Insight into the Host-Endosymbiont Relationship of Endozoicomonas montiporae CL-33(T) with its Coral Host.</title>
        <authorList>
            <person name="Ding J.-Y."/>
            <person name="Shiu J.-H."/>
            <person name="Chen W.-M."/>
            <person name="Chiang Y.-R."/>
            <person name="Tang S.-L."/>
        </authorList>
    </citation>
    <scope>NUCLEOTIDE SEQUENCE [LARGE SCALE GENOMIC DNA]</scope>
    <source>
        <strain evidence="17 18">CL-33</strain>
    </source>
</reference>
<evidence type="ECO:0000256" key="8">
    <source>
        <dbReference type="ARBA" id="ARBA00022989"/>
    </source>
</evidence>
<evidence type="ECO:0000256" key="6">
    <source>
        <dbReference type="ARBA" id="ARBA00022475"/>
    </source>
</evidence>
<feature type="region of interest" description="Disordered" evidence="13">
    <location>
        <begin position="237"/>
        <end position="258"/>
    </location>
</feature>
<dbReference type="NCBIfam" id="TIGR00206">
    <property type="entry name" value="fliF"/>
    <property type="match status" value="1"/>
</dbReference>
<dbReference type="PATRIC" id="fig|570277.3.peg.2430"/>
<gene>
    <name evidence="17" type="primary">fliF</name>
    <name evidence="17" type="ORF">EZMO1_2259</name>
</gene>
<feature type="transmembrane region" description="Helical" evidence="14">
    <location>
        <begin position="445"/>
        <end position="469"/>
    </location>
</feature>
<dbReference type="KEGG" id="emp:EZMO1_2259"/>
<accession>A0A142BC83</accession>
<evidence type="ECO:0000256" key="2">
    <source>
        <dbReference type="ARBA" id="ARBA00004117"/>
    </source>
</evidence>
<feature type="compositionally biased region" description="Polar residues" evidence="13">
    <location>
        <begin position="306"/>
        <end position="316"/>
    </location>
</feature>
<evidence type="ECO:0000256" key="14">
    <source>
        <dbReference type="SAM" id="Phobius"/>
    </source>
</evidence>
<evidence type="ECO:0000256" key="1">
    <source>
        <dbReference type="ARBA" id="ARBA00003820"/>
    </source>
</evidence>
<keyword evidence="17" id="KW-0966">Cell projection</keyword>
<comment type="function">
    <text evidence="1 12">The M ring may be actively involved in energy transduction.</text>
</comment>
<dbReference type="Pfam" id="PF08345">
    <property type="entry name" value="YscJ_FliF_C"/>
    <property type="match status" value="1"/>
</dbReference>
<dbReference type="Gene3D" id="3.30.300.30">
    <property type="match status" value="1"/>
</dbReference>
<dbReference type="PRINTS" id="PR01009">
    <property type="entry name" value="FLGMRINGFLIF"/>
</dbReference>
<comment type="similarity">
    <text evidence="4 12">Belongs to the FliF family.</text>
</comment>
<comment type="subcellular location">
    <subcellularLocation>
        <location evidence="2 12">Bacterial flagellum basal body</location>
    </subcellularLocation>
    <subcellularLocation>
        <location evidence="3">Cell membrane</location>
        <topology evidence="3">Multi-pass membrane protein</topology>
    </subcellularLocation>
</comment>
<dbReference type="PANTHER" id="PTHR30046:SF0">
    <property type="entry name" value="FLAGELLAR M-RING PROTEIN"/>
    <property type="match status" value="1"/>
</dbReference>
<evidence type="ECO:0000256" key="9">
    <source>
        <dbReference type="ARBA" id="ARBA00023136"/>
    </source>
</evidence>
<evidence type="ECO:0000256" key="4">
    <source>
        <dbReference type="ARBA" id="ARBA00007971"/>
    </source>
</evidence>
<organism evidence="17 18">
    <name type="scientific">Endozoicomonas montiporae CL-33</name>
    <dbReference type="NCBI Taxonomy" id="570277"/>
    <lineage>
        <taxon>Bacteria</taxon>
        <taxon>Pseudomonadati</taxon>
        <taxon>Pseudomonadota</taxon>
        <taxon>Gammaproteobacteria</taxon>
        <taxon>Oceanospirillales</taxon>
        <taxon>Endozoicomonadaceae</taxon>
        <taxon>Endozoicomonas</taxon>
    </lineage>
</organism>
<feature type="domain" description="Flagellar M-ring N-terminal" evidence="15">
    <location>
        <begin position="67"/>
        <end position="240"/>
    </location>
</feature>